<sequence length="689" mass="75143">MNTLPFCPLVTYSGQVGTNTITAEPDGLATHRAAWVALCPPSSHHLFDTKTFADGQLEKARKANDYQLLQQLEDLRAEFDTLMLNVGMCLFVQLGQGGYNKFPAGEIVANWPLALNLWGQDAKDELTEVFRTATEADKNRPTSLNANVSTAKPDGLATHRAAWVALCPASSHHLLVTKTFADGKLEQARDKGDDALVAKIEQDRDEFEQLMLNTPKVLFVELGYGGYNRFKQGEIIANWPLAIDLWGEEVKKLLVGIHASATDAAKMRPDSFIARFSPARLRERLTAMGWTIPVGSIHKPRANERFAVEYLSALPNVGPRLTELIDAGAYPMRHALFGIELVPNALPAADFIKDAMVKDEVWTQAQGDKPRLTFQSKHGTPSSLMDRVTAAAMAKAADNNAVLVYNPTLAHLWRPPVVRGAPSRSHFEPAMDLPPVDVALAVKIHLDSFCRMAGMLDGAGRPTPVDAPRRHDPTGAADRVAAHGAINDGEEEEDDDNDLREDGEELDDGDEDANDAAAAPNNMMITLAATCLSVASSELYRDECLLAIFGLMSMHPREVWCIDAEFLPSAALSFLDDAEKLIAGLTNNPNLDTEVRKRVPAAREYLGHSPAVHSVVAFARAAIVLHGHLRDVYAVRHGAPPSGGVLPRPSAEDLLPSRFPDVEVYEAIMNEAIMVLPIEPNWGVGVEVD</sequence>
<evidence type="ECO:0000313" key="2">
    <source>
        <dbReference type="EMBL" id="RSH79341.1"/>
    </source>
</evidence>
<dbReference type="RefSeq" id="XP_028474488.1">
    <property type="nucleotide sequence ID" value="XM_028617181.1"/>
</dbReference>
<dbReference type="GeneID" id="39585926"/>
<dbReference type="AlphaFoldDB" id="A0A427XKC5"/>
<comment type="caution">
    <text evidence="2">The sequence shown here is derived from an EMBL/GenBank/DDBJ whole genome shotgun (WGS) entry which is preliminary data.</text>
</comment>
<organism evidence="2 3">
    <name type="scientific">Apiotrichum porosum</name>
    <dbReference type="NCBI Taxonomy" id="105984"/>
    <lineage>
        <taxon>Eukaryota</taxon>
        <taxon>Fungi</taxon>
        <taxon>Dikarya</taxon>
        <taxon>Basidiomycota</taxon>
        <taxon>Agaricomycotina</taxon>
        <taxon>Tremellomycetes</taxon>
        <taxon>Trichosporonales</taxon>
        <taxon>Trichosporonaceae</taxon>
        <taxon>Apiotrichum</taxon>
    </lineage>
</organism>
<feature type="compositionally biased region" description="Acidic residues" evidence="1">
    <location>
        <begin position="488"/>
        <end position="514"/>
    </location>
</feature>
<proteinExistence type="predicted"/>
<accession>A0A427XKC5</accession>
<feature type="region of interest" description="Disordered" evidence="1">
    <location>
        <begin position="481"/>
        <end position="516"/>
    </location>
</feature>
<gene>
    <name evidence="2" type="ORF">EHS24_001383</name>
</gene>
<dbReference type="EMBL" id="RSCE01000010">
    <property type="protein sequence ID" value="RSH79341.1"/>
    <property type="molecule type" value="Genomic_DNA"/>
</dbReference>
<reference evidence="2 3" key="1">
    <citation type="submission" date="2018-11" db="EMBL/GenBank/DDBJ databases">
        <title>Genome sequence of Apiotrichum porosum DSM 27194.</title>
        <authorList>
            <person name="Aliyu H."/>
            <person name="Gorte O."/>
            <person name="Ochsenreither K."/>
        </authorList>
    </citation>
    <scope>NUCLEOTIDE SEQUENCE [LARGE SCALE GENOMIC DNA]</scope>
    <source>
        <strain evidence="2 3">DSM 27194</strain>
    </source>
</reference>
<protein>
    <submittedName>
        <fullName evidence="2">Uncharacterized protein</fullName>
    </submittedName>
</protein>
<dbReference type="Proteomes" id="UP000279236">
    <property type="component" value="Unassembled WGS sequence"/>
</dbReference>
<evidence type="ECO:0000256" key="1">
    <source>
        <dbReference type="SAM" id="MobiDB-lite"/>
    </source>
</evidence>
<keyword evidence="3" id="KW-1185">Reference proteome</keyword>
<evidence type="ECO:0000313" key="3">
    <source>
        <dbReference type="Proteomes" id="UP000279236"/>
    </source>
</evidence>
<name>A0A427XKC5_9TREE</name>